<keyword evidence="3" id="KW-1185">Reference proteome</keyword>
<dbReference type="RefSeq" id="WP_285984298.1">
    <property type="nucleotide sequence ID" value="NZ_JASVDS010000007.1"/>
</dbReference>
<dbReference type="Proteomes" id="UP001238603">
    <property type="component" value="Unassembled WGS sequence"/>
</dbReference>
<organism evidence="2 3">
    <name type="scientific">Roseateles subflavus</name>
    <dbReference type="NCBI Taxonomy" id="3053353"/>
    <lineage>
        <taxon>Bacteria</taxon>
        <taxon>Pseudomonadati</taxon>
        <taxon>Pseudomonadota</taxon>
        <taxon>Betaproteobacteria</taxon>
        <taxon>Burkholderiales</taxon>
        <taxon>Sphaerotilaceae</taxon>
        <taxon>Roseateles</taxon>
    </lineage>
</organism>
<feature type="chain" id="PRO_5045408445" evidence="1">
    <location>
        <begin position="25"/>
        <end position="106"/>
    </location>
</feature>
<accession>A0ABT7LPZ4</accession>
<sequence length="106" mass="10786">MNLSSLLRVLVLGASCLVAQPATAVPITYRLSGVGSGHLGSQAFTDAAFVFTGVGDTDAIAPIGGGVWVNPLLSLQVRVSGHGAAQGAPRGRFLCQQDVWRPGLSG</sequence>
<evidence type="ECO:0000256" key="1">
    <source>
        <dbReference type="SAM" id="SignalP"/>
    </source>
</evidence>
<proteinExistence type="predicted"/>
<name>A0ABT7LPZ4_9BURK</name>
<reference evidence="2 3" key="1">
    <citation type="submission" date="2023-06" db="EMBL/GenBank/DDBJ databases">
        <title>Pelomonas sp. APW6 16S ribosomal RNA gene genome sequencing and assembly.</title>
        <authorList>
            <person name="Woo H."/>
        </authorList>
    </citation>
    <scope>NUCLEOTIDE SEQUENCE [LARGE SCALE GENOMIC DNA]</scope>
    <source>
        <strain evidence="2 3">APW6</strain>
    </source>
</reference>
<gene>
    <name evidence="2" type="ORF">QRD43_20155</name>
</gene>
<protein>
    <submittedName>
        <fullName evidence="2">Uncharacterized protein</fullName>
    </submittedName>
</protein>
<comment type="caution">
    <text evidence="2">The sequence shown here is derived from an EMBL/GenBank/DDBJ whole genome shotgun (WGS) entry which is preliminary data.</text>
</comment>
<feature type="signal peptide" evidence="1">
    <location>
        <begin position="1"/>
        <end position="24"/>
    </location>
</feature>
<keyword evidence="1" id="KW-0732">Signal</keyword>
<dbReference type="EMBL" id="JASVDS010000007">
    <property type="protein sequence ID" value="MDL5034225.1"/>
    <property type="molecule type" value="Genomic_DNA"/>
</dbReference>
<evidence type="ECO:0000313" key="3">
    <source>
        <dbReference type="Proteomes" id="UP001238603"/>
    </source>
</evidence>
<evidence type="ECO:0000313" key="2">
    <source>
        <dbReference type="EMBL" id="MDL5034225.1"/>
    </source>
</evidence>